<evidence type="ECO:0000256" key="14">
    <source>
        <dbReference type="ARBA" id="ARBA00022884"/>
    </source>
</evidence>
<protein>
    <recommendedName>
        <fullName evidence="15">Ribonuclease 3</fullName>
        <ecNumber evidence="15">3.1.26.3</ecNumber>
    </recommendedName>
    <alternativeName>
        <fullName evidence="15">Ribonuclease III</fullName>
        <shortName evidence="15">RNase III</shortName>
    </alternativeName>
</protein>
<comment type="subcellular location">
    <subcellularLocation>
        <location evidence="2 15">Cytoplasm</location>
    </subcellularLocation>
</comment>
<feature type="binding site" evidence="15">
    <location>
        <position position="123"/>
    </location>
    <ligand>
        <name>Mg(2+)</name>
        <dbReference type="ChEBI" id="CHEBI:18420"/>
    </ligand>
</feature>
<accession>A0A1F5ECR8</accession>
<dbReference type="GO" id="GO:0006397">
    <property type="term" value="P:mRNA processing"/>
    <property type="evidence" value="ECO:0007669"/>
    <property type="project" value="UniProtKB-UniRule"/>
</dbReference>
<dbReference type="GO" id="GO:0003725">
    <property type="term" value="F:double-stranded RNA binding"/>
    <property type="evidence" value="ECO:0007669"/>
    <property type="project" value="TreeGrafter"/>
</dbReference>
<keyword evidence="7 15" id="KW-0507">mRNA processing</keyword>
<evidence type="ECO:0000256" key="6">
    <source>
        <dbReference type="ARBA" id="ARBA00022552"/>
    </source>
</evidence>
<dbReference type="GO" id="GO:0010468">
    <property type="term" value="P:regulation of gene expression"/>
    <property type="evidence" value="ECO:0007669"/>
    <property type="project" value="TreeGrafter"/>
</dbReference>
<reference evidence="19 20" key="1">
    <citation type="journal article" date="2016" name="Nat. Commun.">
        <title>Thousands of microbial genomes shed light on interconnected biogeochemical processes in an aquifer system.</title>
        <authorList>
            <person name="Anantharaman K."/>
            <person name="Brown C.T."/>
            <person name="Hug L.A."/>
            <person name="Sharon I."/>
            <person name="Castelle C.J."/>
            <person name="Probst A.J."/>
            <person name="Thomas B.C."/>
            <person name="Singh A."/>
            <person name="Wilkins M.J."/>
            <person name="Karaoz U."/>
            <person name="Brodie E.L."/>
            <person name="Williams K.H."/>
            <person name="Hubbard S.S."/>
            <person name="Banfield J.F."/>
        </authorList>
    </citation>
    <scope>NUCLEOTIDE SEQUENCE [LARGE SCALE GENOMIC DNA]</scope>
</reference>
<dbReference type="PROSITE" id="PS50142">
    <property type="entry name" value="RNASE_3_2"/>
    <property type="match status" value="1"/>
</dbReference>
<evidence type="ECO:0000256" key="10">
    <source>
        <dbReference type="ARBA" id="ARBA00022723"/>
    </source>
</evidence>
<comment type="similarity">
    <text evidence="3">Belongs to the ribonuclease III family.</text>
</comment>
<evidence type="ECO:0000256" key="3">
    <source>
        <dbReference type="ARBA" id="ARBA00010183"/>
    </source>
</evidence>
<dbReference type="InterPro" id="IPR011907">
    <property type="entry name" value="RNase_III"/>
</dbReference>
<feature type="binding site" evidence="15">
    <location>
        <position position="48"/>
    </location>
    <ligand>
        <name>Mg(2+)</name>
        <dbReference type="ChEBI" id="CHEBI:18420"/>
    </ligand>
</feature>
<keyword evidence="10 15" id="KW-0479">Metal-binding</keyword>
<dbReference type="InterPro" id="IPR036389">
    <property type="entry name" value="RNase_III_sf"/>
</dbReference>
<dbReference type="CDD" id="cd10845">
    <property type="entry name" value="DSRM_RNAse_III_family"/>
    <property type="match status" value="1"/>
</dbReference>
<comment type="function">
    <text evidence="15">Digests double-stranded RNA. Involved in the processing of primary rRNA transcript to yield the immediate precursors to the large and small rRNAs (23S and 16S). Processes some mRNAs, and tRNAs when they are encoded in the rRNA operon. Processes pre-crRNA and tracrRNA of type II CRISPR loci if present in the organism.</text>
</comment>
<feature type="region of interest" description="Disordered" evidence="16">
    <location>
        <begin position="208"/>
        <end position="229"/>
    </location>
</feature>
<keyword evidence="9 15" id="KW-0540">Nuclease</keyword>
<feature type="domain" description="DRBM" evidence="17">
    <location>
        <begin position="161"/>
        <end position="229"/>
    </location>
</feature>
<dbReference type="Proteomes" id="UP000177481">
    <property type="component" value="Unassembled WGS sequence"/>
</dbReference>
<feature type="active site" evidence="15">
    <location>
        <position position="123"/>
    </location>
</feature>
<feature type="binding site" evidence="15">
    <location>
        <position position="120"/>
    </location>
    <ligand>
        <name>Mg(2+)</name>
        <dbReference type="ChEBI" id="CHEBI:18420"/>
    </ligand>
</feature>
<dbReference type="NCBIfam" id="TIGR02191">
    <property type="entry name" value="RNaseIII"/>
    <property type="match status" value="1"/>
</dbReference>
<dbReference type="GO" id="GO:0004525">
    <property type="term" value="F:ribonuclease III activity"/>
    <property type="evidence" value="ECO:0007669"/>
    <property type="project" value="UniProtKB-UniRule"/>
</dbReference>
<dbReference type="InterPro" id="IPR000999">
    <property type="entry name" value="RNase_III_dom"/>
</dbReference>
<evidence type="ECO:0000256" key="2">
    <source>
        <dbReference type="ARBA" id="ARBA00004496"/>
    </source>
</evidence>
<keyword evidence="15" id="KW-0699">rRNA-binding</keyword>
<dbReference type="HAMAP" id="MF_00104">
    <property type="entry name" value="RNase_III"/>
    <property type="match status" value="1"/>
</dbReference>
<dbReference type="SUPFAM" id="SSF54768">
    <property type="entry name" value="dsRNA-binding domain-like"/>
    <property type="match status" value="1"/>
</dbReference>
<name>A0A1F5ECR8_9BACT</name>
<dbReference type="EC" id="3.1.26.3" evidence="15"/>
<dbReference type="CDD" id="cd00593">
    <property type="entry name" value="RIBOc"/>
    <property type="match status" value="1"/>
</dbReference>
<dbReference type="SMART" id="SM00358">
    <property type="entry name" value="DSRM"/>
    <property type="match status" value="1"/>
</dbReference>
<dbReference type="PROSITE" id="PS00517">
    <property type="entry name" value="RNASE_3_1"/>
    <property type="match status" value="1"/>
</dbReference>
<evidence type="ECO:0000256" key="11">
    <source>
        <dbReference type="ARBA" id="ARBA00022759"/>
    </source>
</evidence>
<keyword evidence="6 15" id="KW-0698">rRNA processing</keyword>
<keyword evidence="5 15" id="KW-0963">Cytoplasm</keyword>
<dbReference type="SMART" id="SM00535">
    <property type="entry name" value="RIBOc"/>
    <property type="match status" value="1"/>
</dbReference>
<evidence type="ECO:0000259" key="18">
    <source>
        <dbReference type="PROSITE" id="PS50142"/>
    </source>
</evidence>
<gene>
    <name evidence="15" type="primary">rnc</name>
    <name evidence="19" type="ORF">A3A71_02430</name>
</gene>
<dbReference type="PROSITE" id="PS50137">
    <property type="entry name" value="DS_RBD"/>
    <property type="match status" value="1"/>
</dbReference>
<dbReference type="Pfam" id="PF14622">
    <property type="entry name" value="Ribonucleas_3_3"/>
    <property type="match status" value="1"/>
</dbReference>
<dbReference type="Gene3D" id="3.30.160.20">
    <property type="match status" value="1"/>
</dbReference>
<keyword evidence="8 15" id="KW-0819">tRNA processing</keyword>
<dbReference type="FunFam" id="1.10.1520.10:FF:000001">
    <property type="entry name" value="Ribonuclease 3"/>
    <property type="match status" value="1"/>
</dbReference>
<keyword evidence="12 15" id="KW-0378">Hydrolase</keyword>
<dbReference type="GO" id="GO:0008033">
    <property type="term" value="P:tRNA processing"/>
    <property type="evidence" value="ECO:0007669"/>
    <property type="project" value="UniProtKB-KW"/>
</dbReference>
<keyword evidence="11 15" id="KW-0255">Endonuclease</keyword>
<dbReference type="GO" id="GO:0042802">
    <property type="term" value="F:identical protein binding"/>
    <property type="evidence" value="ECO:0007669"/>
    <property type="project" value="UniProtKB-ARBA"/>
</dbReference>
<comment type="caution">
    <text evidence="19">The sequence shown here is derived from an EMBL/GenBank/DDBJ whole genome shotgun (WGS) entry which is preliminary data.</text>
</comment>
<comment type="subunit">
    <text evidence="4 15">Homodimer.</text>
</comment>
<dbReference type="GO" id="GO:0005737">
    <property type="term" value="C:cytoplasm"/>
    <property type="evidence" value="ECO:0007669"/>
    <property type="project" value="UniProtKB-SubCell"/>
</dbReference>
<dbReference type="SUPFAM" id="SSF69065">
    <property type="entry name" value="RNase III domain-like"/>
    <property type="match status" value="1"/>
</dbReference>
<organism evidence="19 20">
    <name type="scientific">Candidatus Berkelbacteria bacterium RIFCSPLOWO2_01_FULL_50_28</name>
    <dbReference type="NCBI Taxonomy" id="1797471"/>
    <lineage>
        <taxon>Bacteria</taxon>
        <taxon>Candidatus Berkelbacteria</taxon>
    </lineage>
</organism>
<dbReference type="Gene3D" id="1.10.1520.10">
    <property type="entry name" value="Ribonuclease III domain"/>
    <property type="match status" value="1"/>
</dbReference>
<dbReference type="AlphaFoldDB" id="A0A1F5ECR8"/>
<evidence type="ECO:0000256" key="13">
    <source>
        <dbReference type="ARBA" id="ARBA00022842"/>
    </source>
</evidence>
<keyword evidence="14 15" id="KW-0694">RNA-binding</keyword>
<evidence type="ECO:0000256" key="8">
    <source>
        <dbReference type="ARBA" id="ARBA00022694"/>
    </source>
</evidence>
<evidence type="ECO:0000256" key="16">
    <source>
        <dbReference type="SAM" id="MobiDB-lite"/>
    </source>
</evidence>
<dbReference type="PANTHER" id="PTHR11207:SF0">
    <property type="entry name" value="RIBONUCLEASE 3"/>
    <property type="match status" value="1"/>
</dbReference>
<dbReference type="GO" id="GO:0006364">
    <property type="term" value="P:rRNA processing"/>
    <property type="evidence" value="ECO:0007669"/>
    <property type="project" value="UniProtKB-UniRule"/>
</dbReference>
<sequence>MMTKPVEEVEKAVDVNFTDKALLRQAFIHRSYINETKEPSLEHNERLEFLGDAVLELVVTEYLYKNFSNPEGELTNWRSSIVKGEVLAKVALELNLGDYLLLSKGEEHSGGRTRSLILANTVEAFIGAIYLDKGYDASSDFIAKYLISLLPEIIEKNLHIDPKSRLQEIVQEKHSRAPEYRVMNEAGPDHAKEFTVGVYASDKLLAKGTGSSKQRAEQSAANEALKLVQ</sequence>
<feature type="domain" description="RNase III" evidence="18">
    <location>
        <begin position="6"/>
        <end position="134"/>
    </location>
</feature>
<comment type="catalytic activity">
    <reaction evidence="1 15">
        <text>Endonucleolytic cleavage to 5'-phosphomonoester.</text>
        <dbReference type="EC" id="3.1.26.3"/>
    </reaction>
</comment>
<evidence type="ECO:0000313" key="19">
    <source>
        <dbReference type="EMBL" id="OGD65004.1"/>
    </source>
</evidence>
<dbReference type="PANTHER" id="PTHR11207">
    <property type="entry name" value="RIBONUCLEASE III"/>
    <property type="match status" value="1"/>
</dbReference>
<evidence type="ECO:0000256" key="7">
    <source>
        <dbReference type="ARBA" id="ARBA00022664"/>
    </source>
</evidence>
<evidence type="ECO:0000256" key="1">
    <source>
        <dbReference type="ARBA" id="ARBA00000109"/>
    </source>
</evidence>
<dbReference type="STRING" id="1797471.A3A71_02430"/>
<dbReference type="EMBL" id="MEZX01000002">
    <property type="protein sequence ID" value="OGD65004.1"/>
    <property type="molecule type" value="Genomic_DNA"/>
</dbReference>
<evidence type="ECO:0000256" key="5">
    <source>
        <dbReference type="ARBA" id="ARBA00022490"/>
    </source>
</evidence>
<feature type="active site" evidence="15">
    <location>
        <position position="52"/>
    </location>
</feature>
<evidence type="ECO:0000256" key="15">
    <source>
        <dbReference type="HAMAP-Rule" id="MF_00104"/>
    </source>
</evidence>
<evidence type="ECO:0000256" key="12">
    <source>
        <dbReference type="ARBA" id="ARBA00022801"/>
    </source>
</evidence>
<evidence type="ECO:0000313" key="20">
    <source>
        <dbReference type="Proteomes" id="UP000177481"/>
    </source>
</evidence>
<dbReference type="FunFam" id="3.30.160.20:FF:000003">
    <property type="entry name" value="Ribonuclease 3"/>
    <property type="match status" value="1"/>
</dbReference>
<feature type="compositionally biased region" description="Polar residues" evidence="16">
    <location>
        <begin position="209"/>
        <end position="221"/>
    </location>
</feature>
<dbReference type="Pfam" id="PF00035">
    <property type="entry name" value="dsrm"/>
    <property type="match status" value="1"/>
</dbReference>
<proteinExistence type="inferred from homology"/>
<comment type="cofactor">
    <cofactor evidence="15">
        <name>Mg(2+)</name>
        <dbReference type="ChEBI" id="CHEBI:18420"/>
    </cofactor>
</comment>
<evidence type="ECO:0000256" key="4">
    <source>
        <dbReference type="ARBA" id="ARBA00011738"/>
    </source>
</evidence>
<keyword evidence="13 15" id="KW-0460">Magnesium</keyword>
<dbReference type="GO" id="GO:0046872">
    <property type="term" value="F:metal ion binding"/>
    <property type="evidence" value="ECO:0007669"/>
    <property type="project" value="UniProtKB-KW"/>
</dbReference>
<evidence type="ECO:0000256" key="9">
    <source>
        <dbReference type="ARBA" id="ARBA00022722"/>
    </source>
</evidence>
<dbReference type="InterPro" id="IPR014720">
    <property type="entry name" value="dsRBD_dom"/>
</dbReference>
<dbReference type="GO" id="GO:0019843">
    <property type="term" value="F:rRNA binding"/>
    <property type="evidence" value="ECO:0007669"/>
    <property type="project" value="UniProtKB-KW"/>
</dbReference>
<evidence type="ECO:0000259" key="17">
    <source>
        <dbReference type="PROSITE" id="PS50137"/>
    </source>
</evidence>